<dbReference type="EMBL" id="JANFAV010000003">
    <property type="protein sequence ID" value="MCW6534395.1"/>
    <property type="molecule type" value="Genomic_DNA"/>
</dbReference>
<keyword evidence="2" id="KW-1185">Reference proteome</keyword>
<sequence>MSDTPLQPINEGAAEVTDAAKDAAGDRFAATKQSLADNTAKFREQAGDKARGLAEEGKTRATDALGQLSQLLHDAAGQVDERLGEQYGQYARTAAGKVQDFSTSLDSKSVDELLDSARELVRKSPGVAIGAAAAVGFVVARLLTAGLDQRDRD</sequence>
<organism evidence="1 2">
    <name type="scientific">Sphingomonas lycopersici</name>
    <dbReference type="NCBI Taxonomy" id="2951807"/>
    <lineage>
        <taxon>Bacteria</taxon>
        <taxon>Pseudomonadati</taxon>
        <taxon>Pseudomonadota</taxon>
        <taxon>Alphaproteobacteria</taxon>
        <taxon>Sphingomonadales</taxon>
        <taxon>Sphingomonadaceae</taxon>
        <taxon>Sphingomonas</taxon>
    </lineage>
</organism>
<evidence type="ECO:0008006" key="3">
    <source>
        <dbReference type="Google" id="ProtNLM"/>
    </source>
</evidence>
<proteinExistence type="predicted"/>
<evidence type="ECO:0000313" key="1">
    <source>
        <dbReference type="EMBL" id="MCW6534395.1"/>
    </source>
</evidence>
<dbReference type="Proteomes" id="UP001165565">
    <property type="component" value="Unassembled WGS sequence"/>
</dbReference>
<name>A0AA42CP93_9SPHN</name>
<evidence type="ECO:0000313" key="2">
    <source>
        <dbReference type="Proteomes" id="UP001165565"/>
    </source>
</evidence>
<comment type="caution">
    <text evidence="1">The sequence shown here is derived from an EMBL/GenBank/DDBJ whole genome shotgun (WGS) entry which is preliminary data.</text>
</comment>
<protein>
    <recommendedName>
        <fullName evidence="3">DUF883 family protein</fullName>
    </recommendedName>
</protein>
<reference evidence="1" key="1">
    <citation type="submission" date="2022-06" db="EMBL/GenBank/DDBJ databases">
        <title>Sphingomonas sp. nov. isolated from rhizosphere soil of tomato.</title>
        <authorList>
            <person name="Dong H."/>
            <person name="Gao R."/>
        </authorList>
    </citation>
    <scope>NUCLEOTIDE SEQUENCE</scope>
    <source>
        <strain evidence="1">MMSM24</strain>
    </source>
</reference>
<dbReference type="Gene3D" id="1.20.120.20">
    <property type="entry name" value="Apolipoprotein"/>
    <property type="match status" value="1"/>
</dbReference>
<accession>A0AA42CP93</accession>
<gene>
    <name evidence="1" type="ORF">NEE01_06300</name>
</gene>
<dbReference type="AlphaFoldDB" id="A0AA42CP93"/>
<dbReference type="RefSeq" id="WP_265268314.1">
    <property type="nucleotide sequence ID" value="NZ_JANFAU010000002.1"/>
</dbReference>